<dbReference type="GeneID" id="125177688"/>
<dbReference type="InterPro" id="IPR001180">
    <property type="entry name" value="CNH_dom"/>
</dbReference>
<dbReference type="AlphaFoldDB" id="A0A979FG26"/>
<feature type="compositionally biased region" description="Basic and acidic residues" evidence="1">
    <location>
        <begin position="1"/>
        <end position="10"/>
    </location>
</feature>
<evidence type="ECO:0000313" key="3">
    <source>
        <dbReference type="Proteomes" id="UP000694843"/>
    </source>
</evidence>
<evidence type="ECO:0000256" key="1">
    <source>
        <dbReference type="SAM" id="MobiDB-lite"/>
    </source>
</evidence>
<dbReference type="Pfam" id="PF00780">
    <property type="entry name" value="CNH"/>
    <property type="match status" value="1"/>
</dbReference>
<evidence type="ECO:0000259" key="2">
    <source>
        <dbReference type="PROSITE" id="PS50219"/>
    </source>
</evidence>
<dbReference type="SMART" id="SM00036">
    <property type="entry name" value="CNH"/>
    <property type="match status" value="1"/>
</dbReference>
<dbReference type="Proteomes" id="UP000694843">
    <property type="component" value="Unplaced"/>
</dbReference>
<dbReference type="OrthoDB" id="8693905at2759"/>
<sequence length="406" mass="44859">MGLGGDDKRPPSTSPPHGGLTSGPPPTRRHSSGGEDLATLTATLTLEGEMGGRQRTASGSSTLQYMGVQRVPPAHPLHLVPPNPPSPTRDQHILVGAEEGIYTLNLNQLHEAAMDQLWPSRTTWMLVVKSVLMTISGGAAKVGHAKVGQQRWVITSKGPYLYRHDLIALHSRHLHRFSLPMNKIPEKLIPRKYAITSKVADTKGTLRCCMARNPYNGYKYLCGATATYLYLMQWYDPLNKFMLLKTSECYLAHPLRVFELIITPDLEYPLVCVDVGRGAHPSPSGAHPSPSAAQSPSVTLSLIDLNTGCPWYPPEVYSEYNNGTLVPQRSLHDTHAPAAPVTSLTQIEKDAILVCYDDVVRVVDLKGRLKERKRQTSELVFDFNIDSIEIENGKPPPHGRGRYKDR</sequence>
<gene>
    <name evidence="4" type="primary">LOC125177688</name>
</gene>
<name>A0A979FG26_HYAAZ</name>
<feature type="region of interest" description="Disordered" evidence="1">
    <location>
        <begin position="1"/>
        <end position="38"/>
    </location>
</feature>
<reference evidence="4" key="1">
    <citation type="submission" date="2025-08" db="UniProtKB">
        <authorList>
            <consortium name="RefSeq"/>
        </authorList>
    </citation>
    <scope>IDENTIFICATION</scope>
    <source>
        <tissue evidence="4">Whole organism</tissue>
    </source>
</reference>
<dbReference type="RefSeq" id="XP_047735860.1">
    <property type="nucleotide sequence ID" value="XM_047879904.1"/>
</dbReference>
<feature type="domain" description="CNH" evidence="2">
    <location>
        <begin position="76"/>
        <end position="406"/>
    </location>
</feature>
<evidence type="ECO:0000313" key="4">
    <source>
        <dbReference type="RefSeq" id="XP_047735860.1"/>
    </source>
</evidence>
<protein>
    <submittedName>
        <fullName evidence="4">Mitogen-activated protein kinase kinase kinase kinase 3-like</fullName>
    </submittedName>
</protein>
<dbReference type="KEGG" id="hazt:125177688"/>
<dbReference type="PROSITE" id="PS50219">
    <property type="entry name" value="CNH"/>
    <property type="match status" value="1"/>
</dbReference>
<organism evidence="3 4">
    <name type="scientific">Hyalella azteca</name>
    <name type="common">Amphipod</name>
    <dbReference type="NCBI Taxonomy" id="294128"/>
    <lineage>
        <taxon>Eukaryota</taxon>
        <taxon>Metazoa</taxon>
        <taxon>Ecdysozoa</taxon>
        <taxon>Arthropoda</taxon>
        <taxon>Crustacea</taxon>
        <taxon>Multicrustacea</taxon>
        <taxon>Malacostraca</taxon>
        <taxon>Eumalacostraca</taxon>
        <taxon>Peracarida</taxon>
        <taxon>Amphipoda</taxon>
        <taxon>Senticaudata</taxon>
        <taxon>Talitrida</taxon>
        <taxon>Talitroidea</taxon>
        <taxon>Hyalellidae</taxon>
        <taxon>Hyalella</taxon>
    </lineage>
</organism>
<proteinExistence type="predicted"/>
<accession>A0A979FG26</accession>
<keyword evidence="3" id="KW-1185">Reference proteome</keyword>